<evidence type="ECO:0000313" key="3">
    <source>
        <dbReference type="Proteomes" id="UP000433876"/>
    </source>
</evidence>
<dbReference type="EMBL" id="NMPR01000086">
    <property type="protein sequence ID" value="KAA8631079.1"/>
    <property type="molecule type" value="Genomic_DNA"/>
</dbReference>
<proteinExistence type="predicted"/>
<dbReference type="Proteomes" id="UP000433876">
    <property type="component" value="Unassembled WGS sequence"/>
</dbReference>
<dbReference type="AlphaFoldDB" id="A0A8S8ZNL0"/>
<name>A0A8S8ZNL0_SORMA</name>
<dbReference type="VEuPathDB" id="FungiDB:SMAC_09560"/>
<evidence type="ECO:0000256" key="1">
    <source>
        <dbReference type="SAM" id="MobiDB-lite"/>
    </source>
</evidence>
<organism evidence="2 3">
    <name type="scientific">Sordaria macrospora</name>
    <dbReference type="NCBI Taxonomy" id="5147"/>
    <lineage>
        <taxon>Eukaryota</taxon>
        <taxon>Fungi</taxon>
        <taxon>Dikarya</taxon>
        <taxon>Ascomycota</taxon>
        <taxon>Pezizomycotina</taxon>
        <taxon>Sordariomycetes</taxon>
        <taxon>Sordariomycetidae</taxon>
        <taxon>Sordariales</taxon>
        <taxon>Sordariaceae</taxon>
        <taxon>Sordaria</taxon>
    </lineage>
</organism>
<evidence type="ECO:0000313" key="2">
    <source>
        <dbReference type="EMBL" id="KAA8631079.1"/>
    </source>
</evidence>
<accession>A0A8S8ZNL0</accession>
<feature type="region of interest" description="Disordered" evidence="1">
    <location>
        <begin position="54"/>
        <end position="73"/>
    </location>
</feature>
<reference evidence="2 3" key="1">
    <citation type="submission" date="2017-07" db="EMBL/GenBank/DDBJ databases">
        <title>Genome sequence of the Sordaria macrospora wild type strain R19027.</title>
        <authorList>
            <person name="Nowrousian M."/>
            <person name="Teichert I."/>
            <person name="Kueck U."/>
        </authorList>
    </citation>
    <scope>NUCLEOTIDE SEQUENCE [LARGE SCALE GENOMIC DNA]</scope>
    <source>
        <strain evidence="2 3">R19027</strain>
        <tissue evidence="2">Mycelium</tissue>
    </source>
</reference>
<comment type="caution">
    <text evidence="2">The sequence shown here is derived from an EMBL/GenBank/DDBJ whole genome shotgun (WGS) entry which is preliminary data.</text>
</comment>
<protein>
    <submittedName>
        <fullName evidence="2">Uncharacterized protein</fullName>
    </submittedName>
</protein>
<feature type="compositionally biased region" description="Polar residues" evidence="1">
    <location>
        <begin position="54"/>
        <end position="64"/>
    </location>
</feature>
<sequence length="291" mass="33004">MCLQVRQMSPFSSSRTIKDHLFPDTVVFGFSPGFITSQGQPYDTNSINAYHQSSQNPLYRTTPGTKMPGYRRRTGRKTGSFPEFWPDEHDVPVNLVSTYNAFMRKPELLPGEEVQIVDYTHLNSESPGKRSKVRIDWINYTWHREVVPIRKGEVEDIVRAEADSLGLKYVGIRQGPHNTESVYENGFPTMIWDPRTGRTRKQQRKADWHITLVMGHSINEIVLHGHMFINWDGLADTPITIVTNPKPKTEGGEREFLHGGPEVCKQYWGTVRGSTLPLKGVAEAAPEAPTT</sequence>
<gene>
    <name evidence="2" type="ORF">SMACR_09560</name>
</gene>